<evidence type="ECO:0000313" key="1">
    <source>
        <dbReference type="EMBL" id="EIC23160.1"/>
    </source>
</evidence>
<dbReference type="AlphaFoldDB" id="H8YXI4"/>
<proteinExistence type="predicted"/>
<accession>H8YXI4</accession>
<sequence length="126" mass="14631">MDLGDFLAGTADEIDLNSGQKKILISFWGPRMSTLESLKETVKRELPAWLESDPAFREAILALTNHRYSPRAETNDWFHQTLEEMRRVEVLNVCEYDDDGEYVPVVRQYARKLTCSCIPRRSKPPR</sequence>
<dbReference type="HOGENOM" id="CLU_1980598_0_0_6"/>
<gene>
    <name evidence="1" type="ORF">Thi970DRAFT_00813</name>
</gene>
<protein>
    <submittedName>
        <fullName evidence="1">Uncharacterized protein</fullName>
    </submittedName>
</protein>
<reference evidence="1 2" key="2">
    <citation type="submission" date="2011-11" db="EMBL/GenBank/DDBJ databases">
        <authorList>
            <consortium name="US DOE Joint Genome Institute"/>
            <person name="Lucas S."/>
            <person name="Han J."/>
            <person name="Lapidus A."/>
            <person name="Cheng J.-F."/>
            <person name="Goodwin L."/>
            <person name="Pitluck S."/>
            <person name="Peters L."/>
            <person name="Ovchinnikova G."/>
            <person name="Zhang X."/>
            <person name="Detter J.C."/>
            <person name="Han C."/>
            <person name="Tapia R."/>
            <person name="Land M."/>
            <person name="Hauser L."/>
            <person name="Kyrpides N."/>
            <person name="Ivanova N."/>
            <person name="Pagani I."/>
            <person name="Vogl K."/>
            <person name="Liu Z."/>
            <person name="Overmann J."/>
            <person name="Frigaard N.-U."/>
            <person name="Bryant D."/>
            <person name="Woyke T."/>
        </authorList>
    </citation>
    <scope>NUCLEOTIDE SEQUENCE [LARGE SCALE GENOMIC DNA]</scope>
    <source>
        <strain evidence="1 2">970</strain>
    </source>
</reference>
<organism evidence="1 2">
    <name type="scientific">Thiorhodovibrio frisius</name>
    <dbReference type="NCBI Taxonomy" id="631362"/>
    <lineage>
        <taxon>Bacteria</taxon>
        <taxon>Pseudomonadati</taxon>
        <taxon>Pseudomonadota</taxon>
        <taxon>Gammaproteobacteria</taxon>
        <taxon>Chromatiales</taxon>
        <taxon>Chromatiaceae</taxon>
        <taxon>Thiorhodovibrio</taxon>
    </lineage>
</organism>
<evidence type="ECO:0000313" key="2">
    <source>
        <dbReference type="Proteomes" id="UP000002964"/>
    </source>
</evidence>
<name>H8YXI4_9GAMM</name>
<reference evidence="2" key="1">
    <citation type="submission" date="2011-06" db="EMBL/GenBank/DDBJ databases">
        <authorList>
            <consortium name="US DOE Joint Genome Institute (JGI-PGF)"/>
            <person name="Lucas S."/>
            <person name="Han J."/>
            <person name="Lapidus A."/>
            <person name="Cheng J.-F."/>
            <person name="Goodwin L."/>
            <person name="Pitluck S."/>
            <person name="Peters L."/>
            <person name="Land M.L."/>
            <person name="Hauser L."/>
            <person name="Vogl K."/>
            <person name="Liu Z."/>
            <person name="Overmann J."/>
            <person name="Frigaard N.-U."/>
            <person name="Bryant D.A."/>
            <person name="Woyke T.J."/>
        </authorList>
    </citation>
    <scope>NUCLEOTIDE SEQUENCE [LARGE SCALE GENOMIC DNA]</scope>
    <source>
        <strain evidence="2">970</strain>
    </source>
</reference>
<dbReference type="EMBL" id="JH603168">
    <property type="protein sequence ID" value="EIC23160.1"/>
    <property type="molecule type" value="Genomic_DNA"/>
</dbReference>
<dbReference type="Proteomes" id="UP000002964">
    <property type="component" value="Unassembled WGS sequence"/>
</dbReference>
<dbReference type="eggNOG" id="COG5493">
    <property type="taxonomic scope" value="Bacteria"/>
</dbReference>
<keyword evidence="2" id="KW-1185">Reference proteome</keyword>